<evidence type="ECO:0008006" key="3">
    <source>
        <dbReference type="Google" id="ProtNLM"/>
    </source>
</evidence>
<proteinExistence type="predicted"/>
<organism evidence="1 2">
    <name type="scientific">Chryseobacterium pennipullorum</name>
    <dbReference type="NCBI Taxonomy" id="2258963"/>
    <lineage>
        <taxon>Bacteria</taxon>
        <taxon>Pseudomonadati</taxon>
        <taxon>Bacteroidota</taxon>
        <taxon>Flavobacteriia</taxon>
        <taxon>Flavobacteriales</taxon>
        <taxon>Weeksellaceae</taxon>
        <taxon>Chryseobacterium group</taxon>
        <taxon>Chryseobacterium</taxon>
    </lineage>
</organism>
<dbReference type="OrthoDB" id="277821at2"/>
<comment type="caution">
    <text evidence="1">The sequence shown here is derived from an EMBL/GenBank/DDBJ whole genome shotgun (WGS) entry which is preliminary data.</text>
</comment>
<dbReference type="Pfam" id="PF07617">
    <property type="entry name" value="DUF1579"/>
    <property type="match status" value="1"/>
</dbReference>
<dbReference type="AlphaFoldDB" id="A0A3D9AV83"/>
<dbReference type="PROSITE" id="PS51257">
    <property type="entry name" value="PROKAR_LIPOPROTEIN"/>
    <property type="match status" value="1"/>
</dbReference>
<dbReference type="InterPro" id="IPR011473">
    <property type="entry name" value="DUF1579"/>
</dbReference>
<protein>
    <recommendedName>
        <fullName evidence="3">DUF1579 domain-containing protein</fullName>
    </recommendedName>
</protein>
<reference evidence="1 2" key="1">
    <citation type="submission" date="2018-06" db="EMBL/GenBank/DDBJ databases">
        <title>Novel Chryseobacterium species.</title>
        <authorList>
            <person name="Newman J."/>
            <person name="Hugo C."/>
            <person name="Oosthuizen L."/>
            <person name="Charimba G."/>
        </authorList>
    </citation>
    <scope>NUCLEOTIDE SEQUENCE [LARGE SCALE GENOMIC DNA]</scope>
    <source>
        <strain evidence="1 2">7_F195</strain>
    </source>
</reference>
<gene>
    <name evidence="1" type="ORF">DRF67_16985</name>
</gene>
<accession>A0A3D9AV83</accession>
<sequence length="214" mass="23897">MKKLLTVLSVAFLLTACEKGKTTAANGSVTTDSTAANSEWKPVDSATATKAWMEYATPGEMHKMLAKSDGTWTGETTMWMENGGKPMTSQTETTNKMMYGGRYQMSNHKGNFMGMPFEGMSIVGYDNSKKKFISTWIDNMGTGMMHGEGDWNASTKSVEFKGKMTDPARPGKDCDFREVFTFVDDNTQKLEMYGPDSKTGKEYKTMEIKYTRKK</sequence>
<keyword evidence="2" id="KW-1185">Reference proteome</keyword>
<evidence type="ECO:0000313" key="2">
    <source>
        <dbReference type="Proteomes" id="UP000256257"/>
    </source>
</evidence>
<dbReference type="Proteomes" id="UP000256257">
    <property type="component" value="Unassembled WGS sequence"/>
</dbReference>
<dbReference type="EMBL" id="QNVV01000018">
    <property type="protein sequence ID" value="REC44766.1"/>
    <property type="molecule type" value="Genomic_DNA"/>
</dbReference>
<evidence type="ECO:0000313" key="1">
    <source>
        <dbReference type="EMBL" id="REC44766.1"/>
    </source>
</evidence>
<name>A0A3D9AV83_9FLAO</name>
<dbReference type="RefSeq" id="WP_115929493.1">
    <property type="nucleotide sequence ID" value="NZ_QNVV01000018.1"/>
</dbReference>